<dbReference type="EMBL" id="LBOW01000012">
    <property type="protein sequence ID" value="KKP44073.1"/>
    <property type="molecule type" value="Genomic_DNA"/>
</dbReference>
<reference evidence="8 9" key="1">
    <citation type="journal article" date="2015" name="Nature">
        <title>rRNA introns, odd ribosomes, and small enigmatic genomes across a large radiation of phyla.</title>
        <authorList>
            <person name="Brown C.T."/>
            <person name="Hug L.A."/>
            <person name="Thomas B.C."/>
            <person name="Sharon I."/>
            <person name="Castelle C.J."/>
            <person name="Singh A."/>
            <person name="Wilkins M.J."/>
            <person name="Williams K.H."/>
            <person name="Banfield J.F."/>
        </authorList>
    </citation>
    <scope>NUCLEOTIDE SEQUENCE [LARGE SCALE GENOMIC DNA]</scope>
</reference>
<dbReference type="PATRIC" id="fig|1618566.3.peg.880"/>
<feature type="signal peptide" evidence="3">
    <location>
        <begin position="1"/>
        <end position="33"/>
    </location>
</feature>
<dbReference type="InterPro" id="IPR047589">
    <property type="entry name" value="DUF11_rpt"/>
</dbReference>
<evidence type="ECO:0000256" key="3">
    <source>
        <dbReference type="SAM" id="SignalP"/>
    </source>
</evidence>
<keyword evidence="3" id="KW-0732">Signal</keyword>
<keyword evidence="2" id="KW-0472">Membrane</keyword>
<keyword evidence="2" id="KW-0812">Transmembrane</keyword>
<organism evidence="8 9">
    <name type="scientific">Candidatus Woesebacteria bacterium GW2011_GWB1_33_22</name>
    <dbReference type="NCBI Taxonomy" id="1618566"/>
    <lineage>
        <taxon>Bacteria</taxon>
        <taxon>Candidatus Woeseibacteriota</taxon>
    </lineage>
</organism>
<dbReference type="InterPro" id="IPR013783">
    <property type="entry name" value="Ig-like_fold"/>
</dbReference>
<feature type="transmembrane region" description="Helical" evidence="2">
    <location>
        <begin position="1825"/>
        <end position="1842"/>
    </location>
</feature>
<dbReference type="SUPFAM" id="SSF117074">
    <property type="entry name" value="Hypothetical protein PA1324"/>
    <property type="match status" value="2"/>
</dbReference>
<evidence type="ECO:0000256" key="1">
    <source>
        <dbReference type="SAM" id="MobiDB-lite"/>
    </source>
</evidence>
<keyword evidence="2" id="KW-1133">Transmembrane helix</keyword>
<feature type="domain" description="SpaA-like prealbumin fold" evidence="7">
    <location>
        <begin position="505"/>
        <end position="597"/>
    </location>
</feature>
<dbReference type="InterPro" id="IPR001434">
    <property type="entry name" value="OmcB-like_DUF11"/>
</dbReference>
<evidence type="ECO:0000313" key="8">
    <source>
        <dbReference type="EMBL" id="KKP44073.1"/>
    </source>
</evidence>
<evidence type="ECO:0000256" key="2">
    <source>
        <dbReference type="SAM" id="Phobius"/>
    </source>
</evidence>
<evidence type="ECO:0000259" key="5">
    <source>
        <dbReference type="Pfam" id="PF19403"/>
    </source>
</evidence>
<dbReference type="Gene3D" id="2.60.40.10">
    <property type="entry name" value="Immunoglobulins"/>
    <property type="match status" value="2"/>
</dbReference>
<feature type="region of interest" description="Disordered" evidence="1">
    <location>
        <begin position="62"/>
        <end position="83"/>
    </location>
</feature>
<dbReference type="InterPro" id="IPR048834">
    <property type="entry name" value="SpaA_pre-album"/>
</dbReference>
<proteinExistence type="predicted"/>
<evidence type="ECO:0000259" key="7">
    <source>
        <dbReference type="Pfam" id="PF24514"/>
    </source>
</evidence>
<feature type="compositionally biased region" description="Polar residues" evidence="1">
    <location>
        <begin position="65"/>
        <end position="83"/>
    </location>
</feature>
<feature type="chain" id="PRO_5002530847" evidence="3">
    <location>
        <begin position="34"/>
        <end position="1848"/>
    </location>
</feature>
<protein>
    <submittedName>
        <fullName evidence="8">Uncharacterized protein</fullName>
    </submittedName>
</protein>
<dbReference type="Pfam" id="PF01345">
    <property type="entry name" value="DUF11"/>
    <property type="match status" value="1"/>
</dbReference>
<dbReference type="InterPro" id="IPR045826">
    <property type="entry name" value="SpaA_PFL_dom_2"/>
</dbReference>
<evidence type="ECO:0000259" key="6">
    <source>
        <dbReference type="Pfam" id="PF20674"/>
    </source>
</evidence>
<dbReference type="InterPro" id="IPR055371">
    <property type="entry name" value="SpaA_PFL_dom_4"/>
</dbReference>
<feature type="domain" description="SpaA-like prealbumin fold" evidence="7">
    <location>
        <begin position="1176"/>
        <end position="1269"/>
    </location>
</feature>
<feature type="domain" description="SpaA-like prealbumin fold" evidence="7">
    <location>
        <begin position="1082"/>
        <end position="1172"/>
    </location>
</feature>
<feature type="domain" description="DUF11" evidence="4">
    <location>
        <begin position="1657"/>
        <end position="1764"/>
    </location>
</feature>
<feature type="domain" description="SpaA-like prealbumin fold" evidence="5">
    <location>
        <begin position="1028"/>
        <end position="1073"/>
    </location>
</feature>
<dbReference type="NCBIfam" id="TIGR01451">
    <property type="entry name" value="B_ant_repeat"/>
    <property type="match status" value="1"/>
</dbReference>
<dbReference type="Proteomes" id="UP000034778">
    <property type="component" value="Unassembled WGS sequence"/>
</dbReference>
<dbReference type="Pfam" id="PF24514">
    <property type="entry name" value="SpaA_4"/>
    <property type="match status" value="4"/>
</dbReference>
<dbReference type="Pfam" id="PF19403">
    <property type="entry name" value="SpaA_2"/>
    <property type="match status" value="3"/>
</dbReference>
<accession>A0A0F9ZIN5</accession>
<feature type="domain" description="SpaA-like prealbumin fold" evidence="5">
    <location>
        <begin position="1358"/>
        <end position="1438"/>
    </location>
</feature>
<name>A0A0F9ZIN5_9BACT</name>
<dbReference type="STRING" id="1618566.UR35_C0012G0030"/>
<dbReference type="Pfam" id="PF20674">
    <property type="entry name" value="SpaA_3"/>
    <property type="match status" value="1"/>
</dbReference>
<feature type="domain" description="SpaA-like prealbumin fold" evidence="6">
    <location>
        <begin position="424"/>
        <end position="499"/>
    </location>
</feature>
<feature type="domain" description="SpaA-like prealbumin fold" evidence="5">
    <location>
        <begin position="1272"/>
        <end position="1344"/>
    </location>
</feature>
<sequence length="1848" mass="198028">MLQSAQKMKKFLSVLASVSLLINSLFAPLTAIAQEVSPTPEPTPTTIEETATAIAEATIDPTTEPTQESIPTETPVESVSPTPTVETLVLSTPMPTSEPVQSVELNAVILENTNSETVEEYDFSSNDYSSASLITDKADYAPTDTVLITGNGFIPNKEYGIEITSSTGNFKFSDKVTSDESGGLFYAYQLDGTYRPDYKVEIRDGNVVVSSVTFTDSPSCQNDVEGVNDEPGQKDLTRMCADYASLPTTLNIDWNWDDSAWSGGNTGDGCALFDTDADGDVNYAMCVTVGGSPASFISKQLYSCNDTKPDRCAGKLAIPSNVSTTCSASIQGTDPFSAGNNFPNDTTGSCTVLMSDISSITADLVDVCSYPSNEPNSDPSDCIVATNAQTGKLEIVKNLVPGDDSGLFNLLIDNAVLASNIGNNGTTTEQIVLASAGTGTFHTFSESAGTGTNLGDYTTTVECRDGNGVGSVVSTTGSFPWTVNVVKDDDIVCTVTNTRVNNASITIVKDSFPDDPQDFSFTTTGTGLSNFSLDDDVDGTLLNTKIFNNLSSGTYSVAETLVPEWTQTSAVCSDGSTVSAISLQAGENVTCTFVNTKKGHIVIDKVTYPLGDQQSFIFTTTGTGYFGFNLTDVSTPNDQELIPGNYSVSEASETGWDSDGGVCVSSIDDTETVGNLELDPAETITCTFTNTKRGKIILEKQTNPDQASGSFTFTGGVAGTISDGGQIIIENVIPGQYLSTENDPTPSFDLTNISCDDTTNGGQASFGNVGARTITFNVDPGETVKCVVTNTQRGSIFGYKYEDLNGDGQSGDWVPVQNWIIELWQGQIKIGETSTLANGYFSFTNLIQGAYTLVEQMLSGWTNVSSSLLNVTLDAGEDDGPNNFINTRYGTITIEKQTLPNSDSQFFNFTGDVAGPIANGGTITITDKEPGIYTSTEVLPVGWDLTSIVCDDVNSTGDINTGVATFRVESGENVKCTFTNTKRAHIIIEKNSIPDGSQVFTFNNNFGNGNPNTFDLVDDNTLGLPNYDAEVLPGTYIVSENSISGWQQESAVCDNGETIGSIDVSAGETVTCTFTNEKLASITLVKNTDGGDDSFDFDATGEGLPSDIDLTTVSGTASQTFINLDPDNTYTLLENVPIGWDLLSAVCDNDDSVSNITPDAGEEIICTFVNQKDANIIVTKQTIPDGSQQNFEFSTNYGSNFSLADGDSSNSGDLNPGSYYVTELGVQDWDLTEAVCIVNGDSQNSFDPRGDEFYLNAGDTIECTFTNSRKPTINVIKHVINDNGGNSIASDFVINVTGVNPDNTSFAGSESGTVVTLDPGEYGVDEDYFAGYTKSLSVDCSETVSFGDSKTCTITNDDEPGTLIVKKIIDGGSNVYEDFGFRVNGDKTVYFESDGQNDLTVNAGYYTVIEDSADGYTTTYDNCSEVFVPNGGNQTCTITNTRDQGEIIIKKIIDEDGDLGTSIDQTLGTDWEIDFDGEIKYTDSNGELKSGKIDTGTNVVSETQQDGYDFITSSCSDGSTVDNIVLSKDELITCTFYNTPNGTIHGYKWNDINGNGTDLFEQEELLGNWTINLFAWNDEDQNYTDLIKTTTTDNNAGSDFGWYWFTHIFPGTYKVCEVNQDGWSQTYPDEDGCHLVTLPDLNPPVYNFGNMEDNPEIVITKSNDKSNGANIGDNVTYTLIIENTGNLYLNNLEVKDAIPGGFTYVAGTSYLNNALISDPTITGGLLTWNVGDIAQEEKVTLTYQLKIGDTIFKNSTYINFATCRAFYGGFRDEETLFRVTLFEQSEIECNIADSSVSIGTSNSYGGNLFGQVLGASTELPATGNPTWLLALAMLGLTGGLLLKRKYAK</sequence>
<gene>
    <name evidence="8" type="ORF">UR35_C0012G0030</name>
</gene>
<comment type="caution">
    <text evidence="8">The sequence shown here is derived from an EMBL/GenBank/DDBJ whole genome shotgun (WGS) entry which is preliminary data.</text>
</comment>
<evidence type="ECO:0000313" key="9">
    <source>
        <dbReference type="Proteomes" id="UP000034778"/>
    </source>
</evidence>
<feature type="domain" description="SpaA-like prealbumin fold" evidence="7">
    <location>
        <begin position="893"/>
        <end position="982"/>
    </location>
</feature>
<evidence type="ECO:0000259" key="4">
    <source>
        <dbReference type="Pfam" id="PF01345"/>
    </source>
</evidence>